<dbReference type="Pfam" id="PF04479">
    <property type="entry name" value="RTA1"/>
    <property type="match status" value="1"/>
</dbReference>
<comment type="caution">
    <text evidence="6">The sequence shown here is derived from an EMBL/GenBank/DDBJ whole genome shotgun (WGS) entry which is preliminary data.</text>
</comment>
<dbReference type="PANTHER" id="PTHR31465:SF34">
    <property type="entry name" value="DOMAIN PROTEIN, PUTATIVE (AFU_ORTHOLOGUE AFUA_3G00480)-RELATED"/>
    <property type="match status" value="1"/>
</dbReference>
<comment type="subcellular location">
    <subcellularLocation>
        <location evidence="1">Membrane</location>
        <topology evidence="1">Multi-pass membrane protein</topology>
    </subcellularLocation>
</comment>
<organism evidence="6 7">
    <name type="scientific">Conoideocrella luteorostrata</name>
    <dbReference type="NCBI Taxonomy" id="1105319"/>
    <lineage>
        <taxon>Eukaryota</taxon>
        <taxon>Fungi</taxon>
        <taxon>Dikarya</taxon>
        <taxon>Ascomycota</taxon>
        <taxon>Pezizomycotina</taxon>
        <taxon>Sordariomycetes</taxon>
        <taxon>Hypocreomycetidae</taxon>
        <taxon>Hypocreales</taxon>
        <taxon>Clavicipitaceae</taxon>
        <taxon>Conoideocrella</taxon>
    </lineage>
</organism>
<gene>
    <name evidence="6" type="ORF">QQS21_000056</name>
</gene>
<sequence length="399" mass="44697">MAAIKKAQYCRGTIRKLDIFYTTDYLLRNCSCIELEESPVIKLSRKLKSGSGRSRTLVSLFGLPLQLNMESGQPGSLYVYAPNRAAPVFFAVAFGLSAIGHVWQCIKYKSFKLVGLHPLCAILFTAGYALREYGSFNYLYSDRNLILYILSQVFIFICPPLLELANYHVLGRVLYYVPYFAPMPPGRVLATFGGLMALVEALNAVGVALSSNPSADTDQQKMGSNLTIAALVIQLVVIVIFVMLAGVFHLRCKKADLHVKVVFTTLVVLYVSMALILARCIYRLVEHAGNTTVDITDLTHLEALSPILRYEVYFYIFEASLMLINSVIWNIWHPGRSLPSSSNVHLSSDGETEITDTEDVDDRSLLAKIACILTFGIMFRKRTKKRSFQELDDFQAVRR</sequence>
<evidence type="ECO:0000313" key="7">
    <source>
        <dbReference type="Proteomes" id="UP001251528"/>
    </source>
</evidence>
<evidence type="ECO:0000313" key="6">
    <source>
        <dbReference type="EMBL" id="KAK2616967.1"/>
    </source>
</evidence>
<feature type="transmembrane region" description="Helical" evidence="5">
    <location>
        <begin position="188"/>
        <end position="208"/>
    </location>
</feature>
<feature type="transmembrane region" description="Helical" evidence="5">
    <location>
        <begin position="312"/>
        <end position="332"/>
    </location>
</feature>
<evidence type="ECO:0000256" key="1">
    <source>
        <dbReference type="ARBA" id="ARBA00004141"/>
    </source>
</evidence>
<accession>A0AAJ0CZL4</accession>
<evidence type="ECO:0000256" key="2">
    <source>
        <dbReference type="ARBA" id="ARBA00022692"/>
    </source>
</evidence>
<keyword evidence="3 5" id="KW-1133">Transmembrane helix</keyword>
<keyword evidence="4 5" id="KW-0472">Membrane</keyword>
<protein>
    <recommendedName>
        <fullName evidence="8">RTA1 domain protein</fullName>
    </recommendedName>
</protein>
<dbReference type="AlphaFoldDB" id="A0AAJ0CZL4"/>
<proteinExistence type="predicted"/>
<dbReference type="GO" id="GO:0016020">
    <property type="term" value="C:membrane"/>
    <property type="evidence" value="ECO:0007669"/>
    <property type="project" value="UniProtKB-SubCell"/>
</dbReference>
<evidence type="ECO:0000256" key="3">
    <source>
        <dbReference type="ARBA" id="ARBA00022989"/>
    </source>
</evidence>
<dbReference type="EMBL" id="JASWJB010000001">
    <property type="protein sequence ID" value="KAK2616967.1"/>
    <property type="molecule type" value="Genomic_DNA"/>
</dbReference>
<keyword evidence="2 5" id="KW-0812">Transmembrane</keyword>
<evidence type="ECO:0000256" key="4">
    <source>
        <dbReference type="ARBA" id="ARBA00023136"/>
    </source>
</evidence>
<keyword evidence="7" id="KW-1185">Reference proteome</keyword>
<reference evidence="6" key="1">
    <citation type="submission" date="2023-06" db="EMBL/GenBank/DDBJ databases">
        <title>Conoideocrella luteorostrata (Hypocreales: Clavicipitaceae), a potential biocontrol fungus for elongate hemlock scale in United States Christmas tree production areas.</title>
        <authorList>
            <person name="Barrett H."/>
            <person name="Lovett B."/>
            <person name="Macias A.M."/>
            <person name="Stajich J.E."/>
            <person name="Kasson M.T."/>
        </authorList>
    </citation>
    <scope>NUCLEOTIDE SEQUENCE</scope>
    <source>
        <strain evidence="6">ARSEF 14590</strain>
    </source>
</reference>
<evidence type="ECO:0008006" key="8">
    <source>
        <dbReference type="Google" id="ProtNLM"/>
    </source>
</evidence>
<feature type="transmembrane region" description="Helical" evidence="5">
    <location>
        <begin position="145"/>
        <end position="167"/>
    </location>
</feature>
<dbReference type="PANTHER" id="PTHR31465">
    <property type="entry name" value="PROTEIN RTA1-RELATED"/>
    <property type="match status" value="1"/>
</dbReference>
<feature type="transmembrane region" description="Helical" evidence="5">
    <location>
        <begin position="262"/>
        <end position="285"/>
    </location>
</feature>
<dbReference type="InterPro" id="IPR007568">
    <property type="entry name" value="RTA1"/>
</dbReference>
<evidence type="ECO:0000256" key="5">
    <source>
        <dbReference type="SAM" id="Phobius"/>
    </source>
</evidence>
<feature type="transmembrane region" description="Helical" evidence="5">
    <location>
        <begin position="113"/>
        <end position="130"/>
    </location>
</feature>
<name>A0AAJ0CZL4_9HYPO</name>
<feature type="transmembrane region" description="Helical" evidence="5">
    <location>
        <begin position="228"/>
        <end position="250"/>
    </location>
</feature>
<dbReference type="Proteomes" id="UP001251528">
    <property type="component" value="Unassembled WGS sequence"/>
</dbReference>